<dbReference type="SMART" id="SM00248">
    <property type="entry name" value="ANK"/>
    <property type="match status" value="3"/>
</dbReference>
<reference evidence="4 5" key="1">
    <citation type="journal article" date="2019" name="Sci. Rep.">
        <title>Colletotrichum shisoi sp. nov., an anthracnose pathogen of Perilla frutescens in Japan: molecular phylogenetic, morphological and genomic evidence.</title>
        <authorList>
            <person name="Gan P."/>
            <person name="Tsushima A."/>
            <person name="Hiroyama R."/>
            <person name="Narusaka M."/>
            <person name="Takano Y."/>
            <person name="Narusaka Y."/>
            <person name="Kawaradani M."/>
            <person name="Damm U."/>
            <person name="Shirasu K."/>
        </authorList>
    </citation>
    <scope>NUCLEOTIDE SEQUENCE [LARGE SCALE GENOMIC DNA]</scope>
    <source>
        <strain evidence="4 5">PG-2018a</strain>
    </source>
</reference>
<dbReference type="PRINTS" id="PR01415">
    <property type="entry name" value="ANKYRIN"/>
</dbReference>
<dbReference type="OrthoDB" id="5865767at2759"/>
<evidence type="ECO:0000313" key="5">
    <source>
        <dbReference type="Proteomes" id="UP000326340"/>
    </source>
</evidence>
<dbReference type="PANTHER" id="PTHR24171">
    <property type="entry name" value="ANKYRIN REPEAT DOMAIN-CONTAINING PROTEIN 39-RELATED"/>
    <property type="match status" value="1"/>
</dbReference>
<proteinExistence type="predicted"/>
<keyword evidence="2 3" id="KW-0040">ANK repeat</keyword>
<evidence type="ECO:0000313" key="4">
    <source>
        <dbReference type="EMBL" id="TQN71201.1"/>
    </source>
</evidence>
<dbReference type="SUPFAM" id="SSF48403">
    <property type="entry name" value="Ankyrin repeat"/>
    <property type="match status" value="1"/>
</dbReference>
<feature type="repeat" description="ANK" evidence="3">
    <location>
        <begin position="496"/>
        <end position="528"/>
    </location>
</feature>
<evidence type="ECO:0000256" key="3">
    <source>
        <dbReference type="PROSITE-ProRule" id="PRU00023"/>
    </source>
</evidence>
<dbReference type="InterPro" id="IPR002110">
    <property type="entry name" value="Ankyrin_rpt"/>
</dbReference>
<dbReference type="PROSITE" id="PS50297">
    <property type="entry name" value="ANK_REP_REGION"/>
    <property type="match status" value="2"/>
</dbReference>
<comment type="caution">
    <text evidence="4">The sequence shown here is derived from an EMBL/GenBank/DDBJ whole genome shotgun (WGS) entry which is preliminary data.</text>
</comment>
<accession>A0A5Q4BWN0</accession>
<feature type="repeat" description="ANK" evidence="3">
    <location>
        <begin position="529"/>
        <end position="561"/>
    </location>
</feature>
<dbReference type="PANTHER" id="PTHR24171:SF9">
    <property type="entry name" value="ANKYRIN REPEAT DOMAIN-CONTAINING PROTEIN 39"/>
    <property type="match status" value="1"/>
</dbReference>
<dbReference type="EMBL" id="PUHP01000295">
    <property type="protein sequence ID" value="TQN71201.1"/>
    <property type="molecule type" value="Genomic_DNA"/>
</dbReference>
<feature type="repeat" description="ANK" evidence="3">
    <location>
        <begin position="463"/>
        <end position="495"/>
    </location>
</feature>
<dbReference type="Gene3D" id="1.25.40.20">
    <property type="entry name" value="Ankyrin repeat-containing domain"/>
    <property type="match status" value="2"/>
</dbReference>
<gene>
    <name evidence="4" type="primary">Tnks-1</name>
    <name evidence="4" type="ORF">CSHISOI_04291</name>
</gene>
<dbReference type="Proteomes" id="UP000326340">
    <property type="component" value="Unassembled WGS sequence"/>
</dbReference>
<keyword evidence="5" id="KW-1185">Reference proteome</keyword>
<dbReference type="InterPro" id="IPR036770">
    <property type="entry name" value="Ankyrin_rpt-contain_sf"/>
</dbReference>
<sequence>MGSAELRESTQFIDYTLRICGQSPETSHPSILVFCRQRDFKPLHGLLSNDRLRFQYCRKRSSRRDLWSGWPASRRSATATDQNVPLFDLYFWRSLQPRELLWGPRSTLFLDQGPSTGIASYLTMCGSTLVPSTDTTKRITLAYVLQLGLDYYGVTASHVFRRAGDGQDTTVPREELPNHDGLVVSIEESDTVPVSGELIRSDHSIGQQTETMDTEAPDYGEEYFTDDGEYESFTDEESDTEDTVGATESEKAVWHPNRGKIEAHAISFPQLSEHEVVGGIDLDWALVKLEDQDNWRPNAIMAKNRTDVVFLEEFVSEYPERETPVLIVTSDGSQFPGKLHSVPSMLGGVNGKVPSVMRTITLDNEKYLVKGDSGSVVVQTLTNQIFGHVVASNPLGEVYVSPVIGLMKHLKYRYHETQVRPPQPLSTLRGLVSFHALRKNAALVDRLTPHMNKLAEDARESAPPLSELLKAARNGDVEVVKSLVQRGACVDEKDHDGATAMHFASDYGHTEMVNLLVESGANLDSMDDEGWTPLNDASFYGHVEVVRLLLSKGADLTKSNIFAQTPLHYAAQQGHQNSCFSSKELG</sequence>
<evidence type="ECO:0000256" key="2">
    <source>
        <dbReference type="ARBA" id="ARBA00023043"/>
    </source>
</evidence>
<dbReference type="Pfam" id="PF12796">
    <property type="entry name" value="Ank_2"/>
    <property type="match status" value="1"/>
</dbReference>
<name>A0A5Q4BWN0_9PEZI</name>
<protein>
    <submittedName>
        <fullName evidence="4">Tankyrase-1</fullName>
    </submittedName>
</protein>
<organism evidence="4 5">
    <name type="scientific">Colletotrichum shisoi</name>
    <dbReference type="NCBI Taxonomy" id="2078593"/>
    <lineage>
        <taxon>Eukaryota</taxon>
        <taxon>Fungi</taxon>
        <taxon>Dikarya</taxon>
        <taxon>Ascomycota</taxon>
        <taxon>Pezizomycotina</taxon>
        <taxon>Sordariomycetes</taxon>
        <taxon>Hypocreomycetidae</taxon>
        <taxon>Glomerellales</taxon>
        <taxon>Glomerellaceae</taxon>
        <taxon>Colletotrichum</taxon>
        <taxon>Colletotrichum destructivum species complex</taxon>
    </lineage>
</organism>
<dbReference type="AlphaFoldDB" id="A0A5Q4BWN0"/>
<dbReference type="PROSITE" id="PS50088">
    <property type="entry name" value="ANK_REPEAT"/>
    <property type="match status" value="3"/>
</dbReference>
<keyword evidence="1" id="KW-0677">Repeat</keyword>
<evidence type="ECO:0000256" key="1">
    <source>
        <dbReference type="ARBA" id="ARBA00022737"/>
    </source>
</evidence>